<proteinExistence type="predicted"/>
<dbReference type="Gene3D" id="1.10.357.10">
    <property type="entry name" value="Tetracycline Repressor, domain 2"/>
    <property type="match status" value="1"/>
</dbReference>
<dbReference type="InterPro" id="IPR036271">
    <property type="entry name" value="Tet_transcr_reg_TetR-rel_C_sf"/>
</dbReference>
<name>A0A078MM64_9MICC</name>
<feature type="region of interest" description="Disordered" evidence="1">
    <location>
        <begin position="147"/>
        <end position="169"/>
    </location>
</feature>
<evidence type="ECO:0000256" key="1">
    <source>
        <dbReference type="SAM" id="MobiDB-lite"/>
    </source>
</evidence>
<protein>
    <recommendedName>
        <fullName evidence="2">TetR transcriptional regulator CgmR-like C-terminal domain-containing protein</fullName>
    </recommendedName>
</protein>
<feature type="domain" description="TetR transcriptional regulator CgmR-like C-terminal" evidence="2">
    <location>
        <begin position="42"/>
        <end position="135"/>
    </location>
</feature>
<reference evidence="3" key="1">
    <citation type="submission" date="2014-07" db="EMBL/GenBank/DDBJ databases">
        <authorList>
            <person name="Urmite Genomes Urmite Genomes"/>
        </authorList>
    </citation>
    <scope>NUCLEOTIDE SEQUENCE</scope>
    <source>
        <strain evidence="3">11W110_air</strain>
    </source>
</reference>
<organism evidence="3">
    <name type="scientific">Arthrobacter saudimassiliensis</name>
    <dbReference type="NCBI Taxonomy" id="1461584"/>
    <lineage>
        <taxon>Bacteria</taxon>
        <taxon>Bacillati</taxon>
        <taxon>Actinomycetota</taxon>
        <taxon>Actinomycetes</taxon>
        <taxon>Micrococcales</taxon>
        <taxon>Micrococcaceae</taxon>
        <taxon>Arthrobacter</taxon>
    </lineage>
</organism>
<feature type="compositionally biased region" description="Low complexity" evidence="1">
    <location>
        <begin position="152"/>
        <end position="163"/>
    </location>
</feature>
<dbReference type="EMBL" id="LN483070">
    <property type="protein sequence ID" value="CEA07364.1"/>
    <property type="molecule type" value="Genomic_DNA"/>
</dbReference>
<evidence type="ECO:0000313" key="3">
    <source>
        <dbReference type="EMBL" id="CEA07364.1"/>
    </source>
</evidence>
<dbReference type="SUPFAM" id="SSF48498">
    <property type="entry name" value="Tetracyclin repressor-like, C-terminal domain"/>
    <property type="match status" value="1"/>
</dbReference>
<gene>
    <name evidence="3" type="ORF">BN1051_00676</name>
</gene>
<sequence length="169" mass="18588">MFRPGAPLEEIEQDVEAVIQRLVAELDTTAQRDPHRHGAGDRAYIKAFSDARANSDTDQVSLLATAVTRPQLAESLLYLNRTLDSQDLDPREPAGLIGIVVRLAMDGLWVSDILDSTRFSEAQRRRITDLLTRLTYVDDARLEQLLDGLTPGGSAPSAAQAAPGERRPR</sequence>
<accession>A0A078MM64</accession>
<evidence type="ECO:0000259" key="2">
    <source>
        <dbReference type="Pfam" id="PF17937"/>
    </source>
</evidence>
<dbReference type="InterPro" id="IPR041479">
    <property type="entry name" value="TetR_CgmR_C"/>
</dbReference>
<dbReference type="AlphaFoldDB" id="A0A078MM64"/>
<dbReference type="Pfam" id="PF17937">
    <property type="entry name" value="TetR_C_28"/>
    <property type="match status" value="1"/>
</dbReference>